<evidence type="ECO:0000313" key="2">
    <source>
        <dbReference type="Proteomes" id="UP000313359"/>
    </source>
</evidence>
<dbReference type="Proteomes" id="UP000313359">
    <property type="component" value="Unassembled WGS sequence"/>
</dbReference>
<dbReference type="AlphaFoldDB" id="A0A5C2RWZ0"/>
<accession>A0A5C2RWZ0</accession>
<proteinExistence type="predicted"/>
<dbReference type="EMBL" id="ML122296">
    <property type="protein sequence ID" value="RPD55327.1"/>
    <property type="molecule type" value="Genomic_DNA"/>
</dbReference>
<sequence>MNTTLRNQENASPPKFEVSVKTVAEAKTLWRKELSAKDGEIEAFRYLPLFGFNQSSTVFPSQSAHVRPLNVWNGPRTLVHTQGQSGGLVGL</sequence>
<dbReference type="OrthoDB" id="10255000at2759"/>
<name>A0A5C2RWZ0_9APHY</name>
<keyword evidence="2" id="KW-1185">Reference proteome</keyword>
<gene>
    <name evidence="1" type="ORF">L227DRAFT_579754</name>
</gene>
<reference evidence="1" key="1">
    <citation type="journal article" date="2018" name="Genome Biol. Evol.">
        <title>Genomics and development of Lentinus tigrinus, a white-rot wood-decaying mushroom with dimorphic fruiting bodies.</title>
        <authorList>
            <person name="Wu B."/>
            <person name="Xu Z."/>
            <person name="Knudson A."/>
            <person name="Carlson A."/>
            <person name="Chen N."/>
            <person name="Kovaka S."/>
            <person name="LaButti K."/>
            <person name="Lipzen A."/>
            <person name="Pennachio C."/>
            <person name="Riley R."/>
            <person name="Schakwitz W."/>
            <person name="Umezawa K."/>
            <person name="Ohm R.A."/>
            <person name="Grigoriev I.V."/>
            <person name="Nagy L.G."/>
            <person name="Gibbons J."/>
            <person name="Hibbett D."/>
        </authorList>
    </citation>
    <scope>NUCLEOTIDE SEQUENCE [LARGE SCALE GENOMIC DNA]</scope>
    <source>
        <strain evidence="1">ALCF2SS1-6</strain>
    </source>
</reference>
<protein>
    <submittedName>
        <fullName evidence="1">Uncharacterized protein</fullName>
    </submittedName>
</protein>
<organism evidence="1 2">
    <name type="scientific">Lentinus tigrinus ALCF2SS1-6</name>
    <dbReference type="NCBI Taxonomy" id="1328759"/>
    <lineage>
        <taxon>Eukaryota</taxon>
        <taxon>Fungi</taxon>
        <taxon>Dikarya</taxon>
        <taxon>Basidiomycota</taxon>
        <taxon>Agaricomycotina</taxon>
        <taxon>Agaricomycetes</taxon>
        <taxon>Polyporales</taxon>
        <taxon>Polyporaceae</taxon>
        <taxon>Lentinus</taxon>
    </lineage>
</organism>
<evidence type="ECO:0000313" key="1">
    <source>
        <dbReference type="EMBL" id="RPD55327.1"/>
    </source>
</evidence>